<feature type="region of interest" description="Disordered" evidence="2">
    <location>
        <begin position="163"/>
        <end position="199"/>
    </location>
</feature>
<dbReference type="EMBL" id="CAUYUJ010022426">
    <property type="protein sequence ID" value="CAK0910580.1"/>
    <property type="molecule type" value="Genomic_DNA"/>
</dbReference>
<evidence type="ECO:0000313" key="4">
    <source>
        <dbReference type="Proteomes" id="UP001189429"/>
    </source>
</evidence>
<evidence type="ECO:0000256" key="1">
    <source>
        <dbReference type="SAM" id="Coils"/>
    </source>
</evidence>
<feature type="region of interest" description="Disordered" evidence="2">
    <location>
        <begin position="222"/>
        <end position="284"/>
    </location>
</feature>
<evidence type="ECO:0000313" key="3">
    <source>
        <dbReference type="EMBL" id="CAK0910580.1"/>
    </source>
</evidence>
<sequence>MEKRISTHRSLHSDSTQLQALELELSVLQFMHVHAYPAKKRAANQRAYVQRAEKSLEAAEQEEKLTAAALRAASTHHKTLAEDLQQAKSALSQFDEMAEQEIKSAAFAEAAESEFKHVRPNPFMPAVFAELQASQLTLAAQMKMLTDFLVEVKSSISTLAMHQSGPATAEPPLETAASAAPAAAKSAASRAKPMAQRRQEAWQRAVANLPGQVKLVAALTSSSAAPAGAPEDADSDTEPPHESLCLPRDPEATTAQVAGDDSDDTMKDATARGDGLAAEEASVR</sequence>
<feature type="compositionally biased region" description="Low complexity" evidence="2">
    <location>
        <begin position="166"/>
        <end position="194"/>
    </location>
</feature>
<name>A0ABN9YCS6_9DINO</name>
<dbReference type="Proteomes" id="UP001189429">
    <property type="component" value="Unassembled WGS sequence"/>
</dbReference>
<reference evidence="3" key="1">
    <citation type="submission" date="2023-10" db="EMBL/GenBank/DDBJ databases">
        <authorList>
            <person name="Chen Y."/>
            <person name="Shah S."/>
            <person name="Dougan E. K."/>
            <person name="Thang M."/>
            <person name="Chan C."/>
        </authorList>
    </citation>
    <scope>NUCLEOTIDE SEQUENCE [LARGE SCALE GENOMIC DNA]</scope>
</reference>
<feature type="coiled-coil region" evidence="1">
    <location>
        <begin position="42"/>
        <end position="69"/>
    </location>
</feature>
<accession>A0ABN9YCS6</accession>
<proteinExistence type="predicted"/>
<organism evidence="3 4">
    <name type="scientific">Prorocentrum cordatum</name>
    <dbReference type="NCBI Taxonomy" id="2364126"/>
    <lineage>
        <taxon>Eukaryota</taxon>
        <taxon>Sar</taxon>
        <taxon>Alveolata</taxon>
        <taxon>Dinophyceae</taxon>
        <taxon>Prorocentrales</taxon>
        <taxon>Prorocentraceae</taxon>
        <taxon>Prorocentrum</taxon>
    </lineage>
</organism>
<protein>
    <submittedName>
        <fullName evidence="3">Uncharacterized protein</fullName>
    </submittedName>
</protein>
<keyword evidence="4" id="KW-1185">Reference proteome</keyword>
<gene>
    <name evidence="3" type="ORF">PCOR1329_LOCUS84731</name>
</gene>
<keyword evidence="1" id="KW-0175">Coiled coil</keyword>
<evidence type="ECO:0000256" key="2">
    <source>
        <dbReference type="SAM" id="MobiDB-lite"/>
    </source>
</evidence>
<comment type="caution">
    <text evidence="3">The sequence shown here is derived from an EMBL/GenBank/DDBJ whole genome shotgun (WGS) entry which is preliminary data.</text>
</comment>